<evidence type="ECO:0000313" key="1">
    <source>
        <dbReference type="EMBL" id="PEJ32301.1"/>
    </source>
</evidence>
<dbReference type="AlphaFoldDB" id="A0AAX0S4A9"/>
<sequence length="62" mass="7233">MRNKELQAKLEEFREKGTVLICGTDAKTETFEKMLLSEGLEHYEKKFENGCTRFLKSNTPAY</sequence>
<accession>A0AAX0S4A9</accession>
<evidence type="ECO:0000313" key="2">
    <source>
        <dbReference type="Proteomes" id="UP000220106"/>
    </source>
</evidence>
<dbReference type="Proteomes" id="UP000220106">
    <property type="component" value="Unassembled WGS sequence"/>
</dbReference>
<comment type="caution">
    <text evidence="1">The sequence shown here is derived from an EMBL/GenBank/DDBJ whole genome shotgun (WGS) entry which is preliminary data.</text>
</comment>
<proteinExistence type="predicted"/>
<dbReference type="RefSeq" id="WP_098176374.1">
    <property type="nucleotide sequence ID" value="NZ_NUEQ01000025.1"/>
</dbReference>
<reference evidence="1 2" key="1">
    <citation type="submission" date="2017-09" db="EMBL/GenBank/DDBJ databases">
        <title>Large-scale bioinformatics analysis of Bacillus genomes uncovers conserved roles of natural products in bacterial physiology.</title>
        <authorList>
            <consortium name="Agbiome Team Llc"/>
            <person name="Bleich R.M."/>
            <person name="Kirk G.J."/>
            <person name="Santa Maria K.C."/>
            <person name="Allen S.E."/>
            <person name="Farag S."/>
            <person name="Shank E.A."/>
            <person name="Bowers A."/>
        </authorList>
    </citation>
    <scope>NUCLEOTIDE SEQUENCE [LARGE SCALE GENOMIC DNA]</scope>
    <source>
        <strain evidence="1 2">AFS003229</strain>
    </source>
</reference>
<dbReference type="EMBL" id="NUEQ01000025">
    <property type="protein sequence ID" value="PEJ32301.1"/>
    <property type="molecule type" value="Genomic_DNA"/>
</dbReference>
<name>A0AAX0S4A9_9BACI</name>
<protein>
    <submittedName>
        <fullName evidence="1">Uncharacterized protein</fullName>
    </submittedName>
</protein>
<organism evidence="1 2">
    <name type="scientific">Peribacillus butanolivorans</name>
    <dbReference type="NCBI Taxonomy" id="421767"/>
    <lineage>
        <taxon>Bacteria</taxon>
        <taxon>Bacillati</taxon>
        <taxon>Bacillota</taxon>
        <taxon>Bacilli</taxon>
        <taxon>Bacillales</taxon>
        <taxon>Bacillaceae</taxon>
        <taxon>Peribacillus</taxon>
    </lineage>
</organism>
<gene>
    <name evidence="1" type="ORF">CN689_14325</name>
</gene>